<dbReference type="AlphaFoldDB" id="A0AAE3SZL9"/>
<accession>A0AAE3SZL9</accession>
<evidence type="ECO:0000256" key="1">
    <source>
        <dbReference type="ARBA" id="ARBA00006484"/>
    </source>
</evidence>
<reference evidence="6" key="1">
    <citation type="submission" date="2023-01" db="EMBL/GenBank/DDBJ databases">
        <title>Xenophilus mangrovi sp. nov., isolated from soil of Mangrove nature reserve.</title>
        <authorList>
            <person name="Xu S."/>
            <person name="Liu Z."/>
            <person name="Xu Y."/>
        </authorList>
    </citation>
    <scope>NUCLEOTIDE SEQUENCE</scope>
    <source>
        <strain evidence="6">YW8</strain>
    </source>
</reference>
<keyword evidence="5" id="KW-1133">Transmembrane helix</keyword>
<evidence type="ECO:0000256" key="5">
    <source>
        <dbReference type="SAM" id="Phobius"/>
    </source>
</evidence>
<keyword evidence="5" id="KW-0812">Transmembrane</keyword>
<organism evidence="6 7">
    <name type="scientific">Xenophilus arseniciresistens</name>
    <dbReference type="NCBI Taxonomy" id="1283306"/>
    <lineage>
        <taxon>Bacteria</taxon>
        <taxon>Pseudomonadati</taxon>
        <taxon>Pseudomonadota</taxon>
        <taxon>Betaproteobacteria</taxon>
        <taxon>Burkholderiales</taxon>
        <taxon>Comamonadaceae</taxon>
        <taxon>Xenophilus</taxon>
    </lineage>
</organism>
<feature type="compositionally biased region" description="Low complexity" evidence="4">
    <location>
        <begin position="1"/>
        <end position="12"/>
    </location>
</feature>
<keyword evidence="7" id="KW-1185">Reference proteome</keyword>
<proteinExistence type="inferred from homology"/>
<dbReference type="Gene3D" id="3.40.50.720">
    <property type="entry name" value="NAD(P)-binding Rossmann-like Domain"/>
    <property type="match status" value="1"/>
</dbReference>
<dbReference type="SUPFAM" id="SSF51735">
    <property type="entry name" value="NAD(P)-binding Rossmann-fold domains"/>
    <property type="match status" value="1"/>
</dbReference>
<dbReference type="RefSeq" id="WP_271426629.1">
    <property type="nucleotide sequence ID" value="NZ_JAQIPB010000001.1"/>
</dbReference>
<comment type="caution">
    <text evidence="6">The sequence shown here is derived from an EMBL/GenBank/DDBJ whole genome shotgun (WGS) entry which is preliminary data.</text>
</comment>
<dbReference type="Pfam" id="PF00106">
    <property type="entry name" value="adh_short"/>
    <property type="match status" value="1"/>
</dbReference>
<gene>
    <name evidence="6" type="ORF">PGB34_03255</name>
</gene>
<dbReference type="InterPro" id="IPR020904">
    <property type="entry name" value="Sc_DH/Rdtase_CS"/>
</dbReference>
<dbReference type="PRINTS" id="PR00081">
    <property type="entry name" value="GDHRDH"/>
</dbReference>
<feature type="transmembrane region" description="Helical" evidence="5">
    <location>
        <begin position="322"/>
        <end position="342"/>
    </location>
</feature>
<dbReference type="PANTHER" id="PTHR44196:SF1">
    <property type="entry name" value="DEHYDROGENASE_REDUCTASE SDR FAMILY MEMBER 7B"/>
    <property type="match status" value="1"/>
</dbReference>
<evidence type="ECO:0000256" key="4">
    <source>
        <dbReference type="SAM" id="MobiDB-lite"/>
    </source>
</evidence>
<evidence type="ECO:0000256" key="3">
    <source>
        <dbReference type="RuleBase" id="RU000363"/>
    </source>
</evidence>
<dbReference type="NCBIfam" id="NF004792">
    <property type="entry name" value="PRK06139.1"/>
    <property type="match status" value="1"/>
</dbReference>
<evidence type="ECO:0000313" key="7">
    <source>
        <dbReference type="Proteomes" id="UP001212602"/>
    </source>
</evidence>
<evidence type="ECO:0000313" key="6">
    <source>
        <dbReference type="EMBL" id="MDA7415372.1"/>
    </source>
</evidence>
<dbReference type="InterPro" id="IPR036291">
    <property type="entry name" value="NAD(P)-bd_dom_sf"/>
</dbReference>
<name>A0AAE3SZL9_9BURK</name>
<dbReference type="PROSITE" id="PS00061">
    <property type="entry name" value="ADH_SHORT"/>
    <property type="match status" value="1"/>
</dbReference>
<dbReference type="PRINTS" id="PR00080">
    <property type="entry name" value="SDRFAMILY"/>
</dbReference>
<evidence type="ECO:0000256" key="2">
    <source>
        <dbReference type="ARBA" id="ARBA00023002"/>
    </source>
</evidence>
<dbReference type="Proteomes" id="UP001212602">
    <property type="component" value="Unassembled WGS sequence"/>
</dbReference>
<keyword evidence="2" id="KW-0560">Oxidoreductase</keyword>
<dbReference type="EMBL" id="JAQIPB010000001">
    <property type="protein sequence ID" value="MDA7415372.1"/>
    <property type="molecule type" value="Genomic_DNA"/>
</dbReference>
<sequence length="347" mass="35733">MTPQDAASVAPSTPAPSPGALPAPPRLAAKGIVLTGASSGIGRATALAMASEGAALVLAARDEAALQGLVRECEALGGRATAVPTDVTDPEAVAALARRALEVLGQVDVWINNVGVGAVGRFDETPVAAHRRVVEANLLGHIHGAHAILGAMRQRGRGTLINMISIGGWIPTPYAAAYSASKFGLRGFSEALRGELVDLPGVHVCEVYPTFVDSPGLSHGANYSGRQVGAPPPLIDPRRVARVLVALSASERPRAKTYMGAPALPGMFAHALAPDLLARAMGHVMRRALAGAGPALAADGNLFQSSRTHEVDGGFRRQRRPFAAPGGYVLLGLMAAGAAWALRPRRA</sequence>
<dbReference type="GO" id="GO:0016020">
    <property type="term" value="C:membrane"/>
    <property type="evidence" value="ECO:0007669"/>
    <property type="project" value="TreeGrafter"/>
</dbReference>
<dbReference type="GO" id="GO:0016491">
    <property type="term" value="F:oxidoreductase activity"/>
    <property type="evidence" value="ECO:0007669"/>
    <property type="project" value="UniProtKB-KW"/>
</dbReference>
<protein>
    <submittedName>
        <fullName evidence="6">SDR family oxidoreductase</fullName>
    </submittedName>
</protein>
<dbReference type="PANTHER" id="PTHR44196">
    <property type="entry name" value="DEHYDROGENASE/REDUCTASE SDR FAMILY MEMBER 7B"/>
    <property type="match status" value="1"/>
</dbReference>
<feature type="region of interest" description="Disordered" evidence="4">
    <location>
        <begin position="1"/>
        <end position="22"/>
    </location>
</feature>
<comment type="similarity">
    <text evidence="1 3">Belongs to the short-chain dehydrogenases/reductases (SDR) family.</text>
</comment>
<keyword evidence="5" id="KW-0472">Membrane</keyword>
<feature type="compositionally biased region" description="Pro residues" evidence="4">
    <location>
        <begin position="13"/>
        <end position="22"/>
    </location>
</feature>
<dbReference type="InterPro" id="IPR002347">
    <property type="entry name" value="SDR_fam"/>
</dbReference>